<dbReference type="Proteomes" id="UP001470230">
    <property type="component" value="Unassembled WGS sequence"/>
</dbReference>
<organism evidence="1 2">
    <name type="scientific">Tritrichomonas musculus</name>
    <dbReference type="NCBI Taxonomy" id="1915356"/>
    <lineage>
        <taxon>Eukaryota</taxon>
        <taxon>Metamonada</taxon>
        <taxon>Parabasalia</taxon>
        <taxon>Tritrichomonadida</taxon>
        <taxon>Tritrichomonadidae</taxon>
        <taxon>Tritrichomonas</taxon>
    </lineage>
</organism>
<dbReference type="EMBL" id="JAPFFF010000001">
    <property type="protein sequence ID" value="KAK8900015.1"/>
    <property type="molecule type" value="Genomic_DNA"/>
</dbReference>
<comment type="caution">
    <text evidence="1">The sequence shown here is derived from an EMBL/GenBank/DDBJ whole genome shotgun (WGS) entry which is preliminary data.</text>
</comment>
<gene>
    <name evidence="1" type="ORF">M9Y10_002338</name>
</gene>
<evidence type="ECO:0000313" key="2">
    <source>
        <dbReference type="Proteomes" id="UP001470230"/>
    </source>
</evidence>
<proteinExistence type="predicted"/>
<sequence>MIIHPKIRIKNSNEDIINSPNEITAIEYSLFFNIADLNPSIGMTYRIFVDQRFISYMHPPVIDKKIYGFMHYSPESDLAAVIMHTGCLFADTKSKETTHRQFQTITNFFETMCCSETEYHKRAVIYQIKNDVRIKGVLVTILICPSPPSFQAVNRNGIRSKESPPSTFSFRISDFRILTKFDKMPKIVSIEDYCCKIIVQPTFHLSFTGEIGIKYSKEIFTQFISPETITNGIFEVYRIFFDSNGQRYEIKPADDLLFSINRLIDPVSIEVIKRKTSSGINVEVIIEKIEFNDIFVGDSFLQFKNIIIQNVDTLSLMNIPGKMSRSPSLRLNDDK</sequence>
<keyword evidence="2" id="KW-1185">Reference proteome</keyword>
<name>A0ABR2L9J2_9EUKA</name>
<reference evidence="1 2" key="1">
    <citation type="submission" date="2024-04" db="EMBL/GenBank/DDBJ databases">
        <title>Tritrichomonas musculus Genome.</title>
        <authorList>
            <person name="Alves-Ferreira E."/>
            <person name="Grigg M."/>
            <person name="Lorenzi H."/>
            <person name="Galac M."/>
        </authorList>
    </citation>
    <scope>NUCLEOTIDE SEQUENCE [LARGE SCALE GENOMIC DNA]</scope>
    <source>
        <strain evidence="1 2">EAF2021</strain>
    </source>
</reference>
<accession>A0ABR2L9J2</accession>
<evidence type="ECO:0000313" key="1">
    <source>
        <dbReference type="EMBL" id="KAK8900015.1"/>
    </source>
</evidence>
<protein>
    <submittedName>
        <fullName evidence="1">Uncharacterized protein</fullName>
    </submittedName>
</protein>